<evidence type="ECO:0000313" key="4">
    <source>
        <dbReference type="Proteomes" id="UP000553209"/>
    </source>
</evidence>
<dbReference type="AlphaFoldDB" id="A0A7X6RP98"/>
<feature type="compositionally biased region" description="Basic and acidic residues" evidence="1">
    <location>
        <begin position="175"/>
        <end position="186"/>
    </location>
</feature>
<gene>
    <name evidence="3" type="ORF">HGB44_07845</name>
</gene>
<dbReference type="Gene3D" id="3.40.33.10">
    <property type="entry name" value="CAP"/>
    <property type="match status" value="1"/>
</dbReference>
<dbReference type="Proteomes" id="UP000553209">
    <property type="component" value="Unassembled WGS sequence"/>
</dbReference>
<dbReference type="PANTHER" id="PTHR31157:SF1">
    <property type="entry name" value="SCP DOMAIN-CONTAINING PROTEIN"/>
    <property type="match status" value="1"/>
</dbReference>
<feature type="region of interest" description="Disordered" evidence="1">
    <location>
        <begin position="27"/>
        <end position="144"/>
    </location>
</feature>
<comment type="caution">
    <text evidence="3">The sequence shown here is derived from an EMBL/GenBank/DDBJ whole genome shotgun (WGS) entry which is preliminary data.</text>
</comment>
<organism evidence="3 4">
    <name type="scientific">Nocardiopsis alborubida</name>
    <dbReference type="NCBI Taxonomy" id="146802"/>
    <lineage>
        <taxon>Bacteria</taxon>
        <taxon>Bacillati</taxon>
        <taxon>Actinomycetota</taxon>
        <taxon>Actinomycetes</taxon>
        <taxon>Streptosporangiales</taxon>
        <taxon>Nocardiopsidaceae</taxon>
        <taxon>Nocardiopsis</taxon>
    </lineage>
</organism>
<feature type="domain" description="SCP" evidence="2">
    <location>
        <begin position="149"/>
        <end position="250"/>
    </location>
</feature>
<accession>A0A7X6RP98</accession>
<evidence type="ECO:0000256" key="1">
    <source>
        <dbReference type="SAM" id="MobiDB-lite"/>
    </source>
</evidence>
<protein>
    <submittedName>
        <fullName evidence="3">CAP domain-containing protein</fullName>
    </submittedName>
</protein>
<dbReference type="PANTHER" id="PTHR31157">
    <property type="entry name" value="SCP DOMAIN-CONTAINING PROTEIN"/>
    <property type="match status" value="1"/>
</dbReference>
<reference evidence="3 4" key="1">
    <citation type="submission" date="2020-04" db="EMBL/GenBank/DDBJ databases">
        <title>MicrobeNet Type strains.</title>
        <authorList>
            <person name="Nicholson A.C."/>
        </authorList>
    </citation>
    <scope>NUCLEOTIDE SEQUENCE [LARGE SCALE GENOMIC DNA]</scope>
    <source>
        <strain evidence="3 4">ATCC 23612</strain>
    </source>
</reference>
<keyword evidence="4" id="KW-1185">Reference proteome</keyword>
<dbReference type="InterPro" id="IPR035940">
    <property type="entry name" value="CAP_sf"/>
</dbReference>
<feature type="compositionally biased region" description="Gly residues" evidence="1">
    <location>
        <begin position="96"/>
        <end position="133"/>
    </location>
</feature>
<feature type="region of interest" description="Disordered" evidence="1">
    <location>
        <begin position="158"/>
        <end position="204"/>
    </location>
</feature>
<evidence type="ECO:0000259" key="2">
    <source>
        <dbReference type="Pfam" id="PF00188"/>
    </source>
</evidence>
<evidence type="ECO:0000313" key="3">
    <source>
        <dbReference type="EMBL" id="NKY97585.1"/>
    </source>
</evidence>
<dbReference type="InterPro" id="IPR014044">
    <property type="entry name" value="CAP_dom"/>
</dbReference>
<proteinExistence type="predicted"/>
<sequence>MAAVPVGLVVAGALLFTGAGSGLDPFQNTADGQAREGGLGTAVTDDSLVPEASEDADFFASPTATPEREPAPSGEGGGPQSAQASSVPEDGEDTGGGDGGGSESGGGGSGGGDGGGGSGSGDGGGGSGGGDGDSGSDAPSSGVSEQVVTLVNAQRADAGCGPLRVDSRLAAAAQEHSEDMDRRDYMSHQSPEGEGPGDRADRHGYDAWGAENVAKGQTSPQQVMDAWMNSDGHRRNILNCDLVAIGVGESGNAWTQMFGWE</sequence>
<dbReference type="Pfam" id="PF00188">
    <property type="entry name" value="CAP"/>
    <property type="match status" value="1"/>
</dbReference>
<dbReference type="EMBL" id="JAAXPG010000006">
    <property type="protein sequence ID" value="NKY97585.1"/>
    <property type="molecule type" value="Genomic_DNA"/>
</dbReference>
<dbReference type="SUPFAM" id="SSF55797">
    <property type="entry name" value="PR-1-like"/>
    <property type="match status" value="1"/>
</dbReference>
<dbReference type="CDD" id="cd05379">
    <property type="entry name" value="CAP_bacterial"/>
    <property type="match status" value="1"/>
</dbReference>
<name>A0A7X6RP98_9ACTN</name>